<name>A0A2G2YPP6_CAPAN</name>
<evidence type="ECO:0000256" key="1">
    <source>
        <dbReference type="SAM" id="MobiDB-lite"/>
    </source>
</evidence>
<comment type="caution">
    <text evidence="3">The sequence shown here is derived from an EMBL/GenBank/DDBJ whole genome shotgun (WGS) entry which is preliminary data.</text>
</comment>
<feature type="region of interest" description="Disordered" evidence="1">
    <location>
        <begin position="165"/>
        <end position="197"/>
    </location>
</feature>
<evidence type="ECO:0000313" key="4">
    <source>
        <dbReference type="Proteomes" id="UP000222542"/>
    </source>
</evidence>
<evidence type="ECO:0000256" key="2">
    <source>
        <dbReference type="SAM" id="Phobius"/>
    </source>
</evidence>
<dbReference type="AlphaFoldDB" id="A0A2G2YPP6"/>
<sequence length="197" mass="22442">MAPPTLMDHTRTLSSLPRQRPPKLPPLFLPRRCSTGKPPIPKAVGDQRPATNRHPYRLEPTVVQVVYYEQQRLCDVMDGSQLVATESPALVPSKMNHQFSTDTRPILDEFITKVYGLMLFALGLISLFTGHVVSNLELYSYRFARDAWFSSCLLEGGTGCLLQEHHDNQEDVTEEEYETKETEEDEEEDLEEDTDSD</sequence>
<feature type="transmembrane region" description="Helical" evidence="2">
    <location>
        <begin position="114"/>
        <end position="133"/>
    </location>
</feature>
<gene>
    <name evidence="3" type="ORF">T459_22521</name>
</gene>
<dbReference type="Proteomes" id="UP000222542">
    <property type="component" value="Unassembled WGS sequence"/>
</dbReference>
<proteinExistence type="predicted"/>
<organism evidence="3 4">
    <name type="scientific">Capsicum annuum</name>
    <name type="common">Capsicum pepper</name>
    <dbReference type="NCBI Taxonomy" id="4072"/>
    <lineage>
        <taxon>Eukaryota</taxon>
        <taxon>Viridiplantae</taxon>
        <taxon>Streptophyta</taxon>
        <taxon>Embryophyta</taxon>
        <taxon>Tracheophyta</taxon>
        <taxon>Spermatophyta</taxon>
        <taxon>Magnoliopsida</taxon>
        <taxon>eudicotyledons</taxon>
        <taxon>Gunneridae</taxon>
        <taxon>Pentapetalae</taxon>
        <taxon>asterids</taxon>
        <taxon>lamiids</taxon>
        <taxon>Solanales</taxon>
        <taxon>Solanaceae</taxon>
        <taxon>Solanoideae</taxon>
        <taxon>Capsiceae</taxon>
        <taxon>Capsicum</taxon>
    </lineage>
</organism>
<reference evidence="3 4" key="2">
    <citation type="journal article" date="2017" name="Genome Biol.">
        <title>New reference genome sequences of hot pepper reveal the massive evolution of plant disease-resistance genes by retroduplication.</title>
        <authorList>
            <person name="Kim S."/>
            <person name="Park J."/>
            <person name="Yeom S.I."/>
            <person name="Kim Y.M."/>
            <person name="Seo E."/>
            <person name="Kim K.T."/>
            <person name="Kim M.S."/>
            <person name="Lee J.M."/>
            <person name="Cheong K."/>
            <person name="Shin H.S."/>
            <person name="Kim S.B."/>
            <person name="Han K."/>
            <person name="Lee J."/>
            <person name="Park M."/>
            <person name="Lee H.A."/>
            <person name="Lee H.Y."/>
            <person name="Lee Y."/>
            <person name="Oh S."/>
            <person name="Lee J.H."/>
            <person name="Choi E."/>
            <person name="Choi E."/>
            <person name="Lee S.E."/>
            <person name="Jeon J."/>
            <person name="Kim H."/>
            <person name="Choi G."/>
            <person name="Song H."/>
            <person name="Lee J."/>
            <person name="Lee S.C."/>
            <person name="Kwon J.K."/>
            <person name="Lee H.Y."/>
            <person name="Koo N."/>
            <person name="Hong Y."/>
            <person name="Kim R.W."/>
            <person name="Kang W.H."/>
            <person name="Huh J.H."/>
            <person name="Kang B.C."/>
            <person name="Yang T.J."/>
            <person name="Lee Y.H."/>
            <person name="Bennetzen J.L."/>
            <person name="Choi D."/>
        </authorList>
    </citation>
    <scope>NUCLEOTIDE SEQUENCE [LARGE SCALE GENOMIC DNA]</scope>
    <source>
        <strain evidence="4">cv. CM334</strain>
    </source>
</reference>
<protein>
    <submittedName>
        <fullName evidence="3">Uncharacterized protein</fullName>
    </submittedName>
</protein>
<dbReference type="Gramene" id="PHT71736">
    <property type="protein sequence ID" value="PHT71736"/>
    <property type="gene ID" value="T459_22521"/>
</dbReference>
<keyword evidence="2" id="KW-1133">Transmembrane helix</keyword>
<accession>A0A2G2YPP6</accession>
<feature type="compositionally biased region" description="Acidic residues" evidence="1">
    <location>
        <begin position="170"/>
        <end position="197"/>
    </location>
</feature>
<keyword evidence="2" id="KW-0472">Membrane</keyword>
<feature type="region of interest" description="Disordered" evidence="1">
    <location>
        <begin position="1"/>
        <end position="53"/>
    </location>
</feature>
<dbReference type="EMBL" id="AYRZ02000009">
    <property type="protein sequence ID" value="PHT71736.1"/>
    <property type="molecule type" value="Genomic_DNA"/>
</dbReference>
<evidence type="ECO:0000313" key="3">
    <source>
        <dbReference type="EMBL" id="PHT71736.1"/>
    </source>
</evidence>
<keyword evidence="2" id="KW-0812">Transmembrane</keyword>
<reference evidence="3 4" key="1">
    <citation type="journal article" date="2014" name="Nat. Genet.">
        <title>Genome sequence of the hot pepper provides insights into the evolution of pungency in Capsicum species.</title>
        <authorList>
            <person name="Kim S."/>
            <person name="Park M."/>
            <person name="Yeom S.I."/>
            <person name="Kim Y.M."/>
            <person name="Lee J.M."/>
            <person name="Lee H.A."/>
            <person name="Seo E."/>
            <person name="Choi J."/>
            <person name="Cheong K."/>
            <person name="Kim K.T."/>
            <person name="Jung K."/>
            <person name="Lee G.W."/>
            <person name="Oh S.K."/>
            <person name="Bae C."/>
            <person name="Kim S.B."/>
            <person name="Lee H.Y."/>
            <person name="Kim S.Y."/>
            <person name="Kim M.S."/>
            <person name="Kang B.C."/>
            <person name="Jo Y.D."/>
            <person name="Yang H.B."/>
            <person name="Jeong H.J."/>
            <person name="Kang W.H."/>
            <person name="Kwon J.K."/>
            <person name="Shin C."/>
            <person name="Lim J.Y."/>
            <person name="Park J.H."/>
            <person name="Huh J.H."/>
            <person name="Kim J.S."/>
            <person name="Kim B.D."/>
            <person name="Cohen O."/>
            <person name="Paran I."/>
            <person name="Suh M.C."/>
            <person name="Lee S.B."/>
            <person name="Kim Y.K."/>
            <person name="Shin Y."/>
            <person name="Noh S.J."/>
            <person name="Park J."/>
            <person name="Seo Y.S."/>
            <person name="Kwon S.Y."/>
            <person name="Kim H.A."/>
            <person name="Park J.M."/>
            <person name="Kim H.J."/>
            <person name="Choi S.B."/>
            <person name="Bosland P.W."/>
            <person name="Reeves G."/>
            <person name="Jo S.H."/>
            <person name="Lee B.W."/>
            <person name="Cho H.T."/>
            <person name="Choi H.S."/>
            <person name="Lee M.S."/>
            <person name="Yu Y."/>
            <person name="Do Choi Y."/>
            <person name="Park B.S."/>
            <person name="van Deynze A."/>
            <person name="Ashrafi H."/>
            <person name="Hill T."/>
            <person name="Kim W.T."/>
            <person name="Pai H.S."/>
            <person name="Ahn H.K."/>
            <person name="Yeam I."/>
            <person name="Giovannoni J.J."/>
            <person name="Rose J.K."/>
            <person name="Sorensen I."/>
            <person name="Lee S.J."/>
            <person name="Kim R.W."/>
            <person name="Choi I.Y."/>
            <person name="Choi B.S."/>
            <person name="Lim J.S."/>
            <person name="Lee Y.H."/>
            <person name="Choi D."/>
        </authorList>
    </citation>
    <scope>NUCLEOTIDE SEQUENCE [LARGE SCALE GENOMIC DNA]</scope>
    <source>
        <strain evidence="4">cv. CM334</strain>
    </source>
</reference>
<keyword evidence="4" id="KW-1185">Reference proteome</keyword>